<reference evidence="1 2" key="1">
    <citation type="submission" date="2019-07" db="EMBL/GenBank/DDBJ databases">
        <title>Tepidimonas taiwanensis I1-1 draft genome.</title>
        <authorList>
            <person name="Da Costa M.S."/>
            <person name="Froufe H.J.C."/>
            <person name="Egas C."/>
            <person name="Albuquerque L."/>
        </authorList>
    </citation>
    <scope>NUCLEOTIDE SEQUENCE [LARGE SCALE GENOMIC DNA]</scope>
    <source>
        <strain evidence="1 2">I1-1</strain>
    </source>
</reference>
<dbReference type="RefSeq" id="WP_143898580.1">
    <property type="nucleotide sequence ID" value="NZ_CP083911.1"/>
</dbReference>
<gene>
    <name evidence="1" type="ORF">Ttaiw_02596</name>
</gene>
<evidence type="ECO:0000313" key="2">
    <source>
        <dbReference type="Proteomes" id="UP000317763"/>
    </source>
</evidence>
<dbReference type="EMBL" id="VJOM01000057">
    <property type="protein sequence ID" value="TSE28436.1"/>
    <property type="molecule type" value="Genomic_DNA"/>
</dbReference>
<sequence>MSESTFTFRVDPALKSAFSAAAKKMDRNAAQLLRDFMRDVVRQQQETTAHDAWFRRAVQTGLDSANAGRLIPSAEVEARFAAKRAATRQRLEAAAE</sequence>
<protein>
    <submittedName>
        <fullName evidence="1">Uncharacterized protein</fullName>
    </submittedName>
</protein>
<dbReference type="OrthoDB" id="5124853at2"/>
<dbReference type="Proteomes" id="UP000317763">
    <property type="component" value="Unassembled WGS sequence"/>
</dbReference>
<keyword evidence="2" id="KW-1185">Reference proteome</keyword>
<dbReference type="Gene3D" id="6.20.450.20">
    <property type="match status" value="1"/>
</dbReference>
<evidence type="ECO:0000313" key="1">
    <source>
        <dbReference type="EMBL" id="TSE28436.1"/>
    </source>
</evidence>
<dbReference type="AlphaFoldDB" id="A0A554WXZ0"/>
<accession>A0A554WXZ0</accession>
<dbReference type="STRING" id="307486.GCA_000807215_01539"/>
<name>A0A554WXZ0_9BURK</name>
<organism evidence="1 2">
    <name type="scientific">Tepidimonas taiwanensis</name>
    <dbReference type="NCBI Taxonomy" id="307486"/>
    <lineage>
        <taxon>Bacteria</taxon>
        <taxon>Pseudomonadati</taxon>
        <taxon>Pseudomonadota</taxon>
        <taxon>Betaproteobacteria</taxon>
        <taxon>Burkholderiales</taxon>
        <taxon>Tepidimonas</taxon>
    </lineage>
</organism>
<comment type="caution">
    <text evidence="1">The sequence shown here is derived from an EMBL/GenBank/DDBJ whole genome shotgun (WGS) entry which is preliminary data.</text>
</comment>
<proteinExistence type="predicted"/>